<protein>
    <recommendedName>
        <fullName evidence="4">Ig-like domain-containing protein</fullName>
    </recommendedName>
</protein>
<reference evidence="3" key="1">
    <citation type="journal article" date="2019" name="Int. J. Syst. Evol. Microbiol.">
        <title>The Global Catalogue of Microorganisms (GCM) 10K type strain sequencing project: providing services to taxonomists for standard genome sequencing and annotation.</title>
        <authorList>
            <consortium name="The Broad Institute Genomics Platform"/>
            <consortium name="The Broad Institute Genome Sequencing Center for Infectious Disease"/>
            <person name="Wu L."/>
            <person name="Ma J."/>
        </authorList>
    </citation>
    <scope>NUCLEOTIDE SEQUENCE [LARGE SCALE GENOMIC DNA]</scope>
    <source>
        <strain evidence="3">CCUG 42722</strain>
    </source>
</reference>
<evidence type="ECO:0000256" key="1">
    <source>
        <dbReference type="SAM" id="SignalP"/>
    </source>
</evidence>
<dbReference type="RefSeq" id="WP_377139793.1">
    <property type="nucleotide sequence ID" value="NZ_JBHSFI010000008.1"/>
</dbReference>
<dbReference type="EMBL" id="JBHSFI010000008">
    <property type="protein sequence ID" value="MFC4631077.1"/>
    <property type="molecule type" value="Genomic_DNA"/>
</dbReference>
<sequence>MHPRVRRLSRVLASAAALTLLVTPAATVAAPGTGNADGRPATATGAETSAVADLPLEASTPTIDGTLRVGSTLRALAGSWTSGTTFTYQWFADGAAISGATGSTFTPTAAQLGMGLSVRLDGIREGFIPASRTSATTSHVNVGYISQGLPVIVGNAAPGATLTVARPPAVPAPDSVSYRWRLDGRSIRGANRSELTMRSAWSGHVITVSATVDKAGYAVETVTSVGARVGGAYTRTPRPVISGAVRVGSTLTATRGTWSPTPSSFSFQWYADGRAISGATASKYTLQATDYKKEITVSARSYRAGYGTVLRRSAPTSEVLASAVRWRDDGTAYLPVGPGGVAPAIYVAQAGPTSCYWERYASTDLSTDPVAAGEGIGQRVVEVFDTDVLVGATMGCGVWIKYYPGMVRTSDETATDGIYVLGDHLERGVYSTLGPAAAGEDSCSYTFYRGFYGSRAEIGGGTVRAATTITMPDSAVGFETRDCSWKRIG</sequence>
<gene>
    <name evidence="2" type="ORF">ACFO6V_22705</name>
</gene>
<keyword evidence="3" id="KW-1185">Reference proteome</keyword>
<name>A0ABV9HMR3_9MICO</name>
<dbReference type="Proteomes" id="UP001596011">
    <property type="component" value="Unassembled WGS sequence"/>
</dbReference>
<feature type="signal peptide" evidence="1">
    <location>
        <begin position="1"/>
        <end position="29"/>
    </location>
</feature>
<evidence type="ECO:0000313" key="3">
    <source>
        <dbReference type="Proteomes" id="UP001596011"/>
    </source>
</evidence>
<organism evidence="2 3">
    <name type="scientific">Promicromonospora alba</name>
    <dbReference type="NCBI Taxonomy" id="1616110"/>
    <lineage>
        <taxon>Bacteria</taxon>
        <taxon>Bacillati</taxon>
        <taxon>Actinomycetota</taxon>
        <taxon>Actinomycetes</taxon>
        <taxon>Micrococcales</taxon>
        <taxon>Promicromonosporaceae</taxon>
        <taxon>Promicromonospora</taxon>
    </lineage>
</organism>
<comment type="caution">
    <text evidence="2">The sequence shown here is derived from an EMBL/GenBank/DDBJ whole genome shotgun (WGS) entry which is preliminary data.</text>
</comment>
<evidence type="ECO:0008006" key="4">
    <source>
        <dbReference type="Google" id="ProtNLM"/>
    </source>
</evidence>
<evidence type="ECO:0000313" key="2">
    <source>
        <dbReference type="EMBL" id="MFC4631077.1"/>
    </source>
</evidence>
<accession>A0ABV9HMR3</accession>
<keyword evidence="1" id="KW-0732">Signal</keyword>
<feature type="chain" id="PRO_5047264355" description="Ig-like domain-containing protein" evidence="1">
    <location>
        <begin position="30"/>
        <end position="489"/>
    </location>
</feature>
<dbReference type="Gene3D" id="2.60.40.2700">
    <property type="match status" value="3"/>
</dbReference>
<proteinExistence type="predicted"/>